<keyword evidence="1" id="KW-0808">Transferase</keyword>
<dbReference type="PANTHER" id="PTHR13355:SF11">
    <property type="entry name" value="GLUCOSAMINE 6-PHOSPHATE N-ACETYLTRANSFERASE"/>
    <property type="match status" value="1"/>
</dbReference>
<comment type="similarity">
    <text evidence="1">Belongs to the acetyltransferase family. GNA1 subfamily.</text>
</comment>
<keyword evidence="1" id="KW-0012">Acyltransferase</keyword>
<organism evidence="3">
    <name type="scientific">Salix viminalis</name>
    <name type="common">Common osier</name>
    <name type="synonym">Basket willow</name>
    <dbReference type="NCBI Taxonomy" id="40686"/>
    <lineage>
        <taxon>Eukaryota</taxon>
        <taxon>Viridiplantae</taxon>
        <taxon>Streptophyta</taxon>
        <taxon>Embryophyta</taxon>
        <taxon>Tracheophyta</taxon>
        <taxon>Spermatophyta</taxon>
        <taxon>Magnoliopsida</taxon>
        <taxon>eudicotyledons</taxon>
        <taxon>Gunneridae</taxon>
        <taxon>Pentapetalae</taxon>
        <taxon>rosids</taxon>
        <taxon>fabids</taxon>
        <taxon>Malpighiales</taxon>
        <taxon>Salicaceae</taxon>
        <taxon>Saliceae</taxon>
        <taxon>Salix</taxon>
    </lineage>
</organism>
<comment type="catalytic activity">
    <reaction evidence="1">
        <text>D-glucosamine 6-phosphate + acetyl-CoA = N-acetyl-D-glucosamine 6-phosphate + CoA + H(+)</text>
        <dbReference type="Rhea" id="RHEA:10292"/>
        <dbReference type="ChEBI" id="CHEBI:15378"/>
        <dbReference type="ChEBI" id="CHEBI:57287"/>
        <dbReference type="ChEBI" id="CHEBI:57288"/>
        <dbReference type="ChEBI" id="CHEBI:57513"/>
        <dbReference type="ChEBI" id="CHEBI:58725"/>
        <dbReference type="EC" id="2.3.1.4"/>
    </reaction>
</comment>
<sequence>MVSATSISGSSGDLDLALQSHKYVFQWNVVWEWKVLKGPNQTLVAVVASQLWLPCALLLQAYYIPLGRAAMAFLKLCGPPTDKLSSSPSSPLINLQFVTSQERRNIIELELHHSSMDAGHKFQVRKLEILDKSKGFIELLQQLTICDSVSDKEFEERFQEINSFGDDHLICVIEDDSNYQWSYEKNLNEDVVVDSAARGMQLGKKIIEFLTDHAHSMGCYKVILDCSLENKAFYEKCGYRQKEVQMQYVELGNKGAYRNMDGILFTKIQQAN</sequence>
<dbReference type="GO" id="GO:0004343">
    <property type="term" value="F:glucosamine 6-phosphate N-acetyltransferase activity"/>
    <property type="evidence" value="ECO:0007669"/>
    <property type="project" value="UniProtKB-UniRule"/>
</dbReference>
<reference evidence="3" key="1">
    <citation type="submission" date="2019-03" db="EMBL/GenBank/DDBJ databases">
        <authorList>
            <person name="Mank J."/>
            <person name="Almeida P."/>
        </authorList>
    </citation>
    <scope>NUCLEOTIDE SEQUENCE</scope>
    <source>
        <strain evidence="3">78183</strain>
    </source>
</reference>
<accession>A0A6N2KMG0</accession>
<dbReference type="EC" id="2.3.1.4" evidence="1"/>
<proteinExistence type="inferred from homology"/>
<name>A0A6N2KMG0_SALVM</name>
<dbReference type="EMBL" id="CAADRP010000513">
    <property type="protein sequence ID" value="VFU29186.1"/>
    <property type="molecule type" value="Genomic_DNA"/>
</dbReference>
<dbReference type="CDD" id="cd04301">
    <property type="entry name" value="NAT_SF"/>
    <property type="match status" value="1"/>
</dbReference>
<protein>
    <recommendedName>
        <fullName evidence="1">Glucosamine 6-phosphate N-acetyltransferase</fullName>
        <ecNumber evidence="1">2.3.1.4</ecNumber>
    </recommendedName>
</protein>
<dbReference type="SUPFAM" id="SSF55729">
    <property type="entry name" value="Acyl-CoA N-acyltransferases (Nat)"/>
    <property type="match status" value="1"/>
</dbReference>
<comment type="pathway">
    <text evidence="1">Nucleotide-sugar biosynthesis; UDP-N-acetyl-alpha-D-glucosamine biosynthesis; N-acetyl-alpha-D-glucosamine 1-phosphate from alpha-D-glucosamine 6-phosphate (route I): step 1/2.</text>
</comment>
<dbReference type="UniPathway" id="UPA00113">
    <property type="reaction ID" value="UER00529"/>
</dbReference>
<dbReference type="PROSITE" id="PS51186">
    <property type="entry name" value="GNAT"/>
    <property type="match status" value="1"/>
</dbReference>
<gene>
    <name evidence="3" type="ORF">SVIM_LOCUS104073</name>
</gene>
<dbReference type="Pfam" id="PF00583">
    <property type="entry name" value="Acetyltransf_1"/>
    <property type="match status" value="1"/>
</dbReference>
<dbReference type="InterPro" id="IPR016181">
    <property type="entry name" value="Acyl_CoA_acyltransferase"/>
</dbReference>
<evidence type="ECO:0000259" key="2">
    <source>
        <dbReference type="PROSITE" id="PS51186"/>
    </source>
</evidence>
<dbReference type="AlphaFoldDB" id="A0A6N2KMG0"/>
<dbReference type="PANTHER" id="PTHR13355">
    <property type="entry name" value="GLUCOSAMINE 6-PHOSPHATE N-ACETYLTRANSFERASE"/>
    <property type="match status" value="1"/>
</dbReference>
<evidence type="ECO:0000313" key="3">
    <source>
        <dbReference type="EMBL" id="VFU29186.1"/>
    </source>
</evidence>
<dbReference type="Gene3D" id="3.40.630.30">
    <property type="match status" value="1"/>
</dbReference>
<feature type="domain" description="N-acetyltransferase" evidence="2">
    <location>
        <begin position="122"/>
        <end position="261"/>
    </location>
</feature>
<dbReference type="InterPro" id="IPR000182">
    <property type="entry name" value="GNAT_dom"/>
</dbReference>
<dbReference type="InterPro" id="IPR039143">
    <property type="entry name" value="GNPNAT1-like"/>
</dbReference>
<dbReference type="GO" id="GO:0006048">
    <property type="term" value="P:UDP-N-acetylglucosamine biosynthetic process"/>
    <property type="evidence" value="ECO:0007669"/>
    <property type="project" value="UniProtKB-UniRule"/>
</dbReference>
<comment type="subunit">
    <text evidence="1">Homodimer.</text>
</comment>
<evidence type="ECO:0000256" key="1">
    <source>
        <dbReference type="RuleBase" id="RU365086"/>
    </source>
</evidence>